<evidence type="ECO:0000313" key="12">
    <source>
        <dbReference type="Proteomes" id="UP000185491"/>
    </source>
</evidence>
<protein>
    <recommendedName>
        <fullName evidence="6">Lipoprotein LpqB</fullName>
    </recommendedName>
</protein>
<dbReference type="InterPro" id="IPR059026">
    <property type="entry name" value="LpqB_N"/>
</dbReference>
<evidence type="ECO:0000256" key="7">
    <source>
        <dbReference type="SAM" id="SignalP"/>
    </source>
</evidence>
<sequence length="568" mass="60709">MYIPRLTVLVAACALSLAGCSTLATDTKPQFLRSYEPTASEEPEVGPQPGQEPDLLLREFFSASAIPTGDYAAARAFLAPSIRQTWAPDGNTLVVNAVDITTVFDSSNSNRRVFTVRGSVIGTLEEGGSYLPENGAYEAEITMEKIQGEWRVTDLPQNVVIERTELRNQYQPQNLYFYESTGSSLIADRRWIFSGENSLNTELVTMIMEGPSARIKPAVADIVPRDAIFAGMEGGVYRFTGMADMDESQRRRFAAQLVWTLSNAGVPGPYSATADGTNLVPDVELLTTDDFVEFNPRTSADSVPALYAVIDANVHSVMGNEATPVAGPLGASGEVQSAEVSANGVIAAVRVSGNGKSQLVIGELGGPLIESIEGRTLSRPSLEHDRDAAWIVVDGTTVVRLVPSSDKNRIVEREVNTSALEGIPGEISVLRLSPAGARVAMIIDGRIFTGVVTRVSPGETRIVNVHELATELGGTALTLDWQPDGSLIVGTSTPEAPVWRLEQDGSSLSMLPAGNITAPVVSIAANRSTIYATDARTMLQFSPSETDAVFWREVPGLQGLRAAPIVAD</sequence>
<evidence type="ECO:0000256" key="6">
    <source>
        <dbReference type="HAMAP-Rule" id="MF_01373"/>
    </source>
</evidence>
<keyword evidence="12" id="KW-1185">Reference proteome</keyword>
<evidence type="ECO:0000259" key="9">
    <source>
        <dbReference type="Pfam" id="PF10647"/>
    </source>
</evidence>
<dbReference type="InterPro" id="IPR018910">
    <property type="entry name" value="LpqB_C"/>
</dbReference>
<gene>
    <name evidence="6" type="primary">lpqB</name>
    <name evidence="11" type="ORF">CPHO_09555</name>
</gene>
<comment type="similarity">
    <text evidence="6">Belongs to the LpqB lipoprotein family.</text>
</comment>
<reference evidence="11 12" key="1">
    <citation type="submission" date="2014-08" db="EMBL/GenBank/DDBJ databases">
        <title>Complete genome sequence of Corynebacterium phocae M408/89/1(T)(=DSM 44612(T)), isolated from the common seal (Phoca vitulina).</title>
        <authorList>
            <person name="Ruckert C."/>
            <person name="Albersmeier A."/>
            <person name="Winkler A."/>
            <person name="Kalinowski J."/>
        </authorList>
    </citation>
    <scope>NUCLEOTIDE SEQUENCE [LARGE SCALE GENOMIC DNA]</scope>
    <source>
        <strain evidence="11 12">M408/89/1</strain>
    </source>
</reference>
<keyword evidence="1 6" id="KW-1003">Cell membrane</keyword>
<feature type="domain" description="GerMN" evidence="8">
    <location>
        <begin position="174"/>
        <end position="279"/>
    </location>
</feature>
<evidence type="ECO:0000259" key="10">
    <source>
        <dbReference type="Pfam" id="PF25976"/>
    </source>
</evidence>
<accession>A0A1L7D4X4</accession>
<dbReference type="GO" id="GO:0005886">
    <property type="term" value="C:plasma membrane"/>
    <property type="evidence" value="ECO:0007669"/>
    <property type="project" value="UniProtKB-SubCell"/>
</dbReference>
<feature type="chain" id="PRO_5038785875" description="Lipoprotein LpqB" evidence="7">
    <location>
        <begin position="25"/>
        <end position="568"/>
    </location>
</feature>
<dbReference type="InterPro" id="IPR019606">
    <property type="entry name" value="GerMN"/>
</dbReference>
<evidence type="ECO:0000256" key="3">
    <source>
        <dbReference type="ARBA" id="ARBA00023136"/>
    </source>
</evidence>
<comment type="subcellular location">
    <subcellularLocation>
        <location evidence="6">Cell membrane</location>
        <topology evidence="6">Lipid-anchor</topology>
    </subcellularLocation>
</comment>
<evidence type="ECO:0000256" key="1">
    <source>
        <dbReference type="ARBA" id="ARBA00022475"/>
    </source>
</evidence>
<dbReference type="SUPFAM" id="SSF63829">
    <property type="entry name" value="Calcium-dependent phosphotriesterase"/>
    <property type="match status" value="1"/>
</dbReference>
<dbReference type="Pfam" id="PF10646">
    <property type="entry name" value="Germane"/>
    <property type="match status" value="1"/>
</dbReference>
<name>A0A1L7D4X4_9CORY</name>
<feature type="domain" description="Lipoprotein LpqB N-terminal" evidence="10">
    <location>
        <begin position="46"/>
        <end position="166"/>
    </location>
</feature>
<evidence type="ECO:0000256" key="4">
    <source>
        <dbReference type="ARBA" id="ARBA00023139"/>
    </source>
</evidence>
<keyword evidence="5 6" id="KW-0449">Lipoprotein</keyword>
<evidence type="ECO:0000313" key="11">
    <source>
        <dbReference type="EMBL" id="APT93091.1"/>
    </source>
</evidence>
<evidence type="ECO:0000259" key="8">
    <source>
        <dbReference type="Pfam" id="PF10646"/>
    </source>
</evidence>
<dbReference type="PROSITE" id="PS51257">
    <property type="entry name" value="PROKAR_LIPOPROTEIN"/>
    <property type="match status" value="1"/>
</dbReference>
<keyword evidence="4 6" id="KW-0564">Palmitate</keyword>
<dbReference type="OrthoDB" id="3226781at2"/>
<dbReference type="Pfam" id="PF10647">
    <property type="entry name" value="Gmad1"/>
    <property type="match status" value="1"/>
</dbReference>
<evidence type="ECO:0000256" key="5">
    <source>
        <dbReference type="ARBA" id="ARBA00023288"/>
    </source>
</evidence>
<dbReference type="AlphaFoldDB" id="A0A1L7D4X4"/>
<dbReference type="NCBIfam" id="NF010141">
    <property type="entry name" value="PRK13616.1"/>
    <property type="match status" value="1"/>
</dbReference>
<feature type="domain" description="Lipoprotein LpqB C-terminal" evidence="9">
    <location>
        <begin position="315"/>
        <end position="566"/>
    </location>
</feature>
<dbReference type="EMBL" id="CP009249">
    <property type="protein sequence ID" value="APT93091.1"/>
    <property type="molecule type" value="Genomic_DNA"/>
</dbReference>
<dbReference type="InterPro" id="IPR023959">
    <property type="entry name" value="LpqB"/>
</dbReference>
<evidence type="ECO:0000256" key="2">
    <source>
        <dbReference type="ARBA" id="ARBA00022729"/>
    </source>
</evidence>
<dbReference type="Proteomes" id="UP000185491">
    <property type="component" value="Chromosome"/>
</dbReference>
<dbReference type="HAMAP" id="MF_01373">
    <property type="entry name" value="LpqB_lipoprot"/>
    <property type="match status" value="1"/>
</dbReference>
<dbReference type="Pfam" id="PF25976">
    <property type="entry name" value="LpqB_N"/>
    <property type="match status" value="1"/>
</dbReference>
<keyword evidence="3 6" id="KW-0472">Membrane</keyword>
<dbReference type="KEGG" id="cpho:CPHO_09555"/>
<dbReference type="RefSeq" id="WP_075735279.1">
    <property type="nucleotide sequence ID" value="NZ_CP009249.1"/>
</dbReference>
<dbReference type="STRING" id="161895.CPHO_09555"/>
<proteinExistence type="inferred from homology"/>
<feature type="signal peptide" evidence="7">
    <location>
        <begin position="1"/>
        <end position="24"/>
    </location>
</feature>
<organism evidence="11 12">
    <name type="scientific">Corynebacterium phocae</name>
    <dbReference type="NCBI Taxonomy" id="161895"/>
    <lineage>
        <taxon>Bacteria</taxon>
        <taxon>Bacillati</taxon>
        <taxon>Actinomycetota</taxon>
        <taxon>Actinomycetes</taxon>
        <taxon>Mycobacteriales</taxon>
        <taxon>Corynebacteriaceae</taxon>
        <taxon>Corynebacterium</taxon>
    </lineage>
</organism>
<keyword evidence="2 6" id="KW-0732">Signal</keyword>